<reference evidence="2 3" key="1">
    <citation type="journal article" date="2019" name="Int. J. Syst. Evol. Microbiol.">
        <title>The Global Catalogue of Microorganisms (GCM) 10K type strain sequencing project: providing services to taxonomists for standard genome sequencing and annotation.</title>
        <authorList>
            <consortium name="The Broad Institute Genomics Platform"/>
            <consortium name="The Broad Institute Genome Sequencing Center for Infectious Disease"/>
            <person name="Wu L."/>
            <person name="Ma J."/>
        </authorList>
    </citation>
    <scope>NUCLEOTIDE SEQUENCE [LARGE SCALE GENOMIC DNA]</scope>
    <source>
        <strain evidence="2 3">JCM 14735</strain>
    </source>
</reference>
<proteinExistence type="predicted"/>
<comment type="caution">
    <text evidence="2">The sequence shown here is derived from an EMBL/GenBank/DDBJ whole genome shotgun (WGS) entry which is preliminary data.</text>
</comment>
<feature type="region of interest" description="Disordered" evidence="1">
    <location>
        <begin position="1"/>
        <end position="76"/>
    </location>
</feature>
<accession>A0ABN2K9U8</accession>
<sequence>MAGHNKQAEHTKAKHTHGENCEHETVEHGDQWTISTTVTGIRSMRTTTTSARSLSPASFKRPLQRARASCSAPING</sequence>
<name>A0ABN2K9U8_9MICC</name>
<organism evidence="2 3">
    <name type="scientific">Kocuria aegyptia</name>
    <dbReference type="NCBI Taxonomy" id="330943"/>
    <lineage>
        <taxon>Bacteria</taxon>
        <taxon>Bacillati</taxon>
        <taxon>Actinomycetota</taxon>
        <taxon>Actinomycetes</taxon>
        <taxon>Micrococcales</taxon>
        <taxon>Micrococcaceae</taxon>
        <taxon>Kocuria</taxon>
    </lineage>
</organism>
<feature type="compositionally biased region" description="Low complexity" evidence="1">
    <location>
        <begin position="42"/>
        <end position="55"/>
    </location>
</feature>
<gene>
    <name evidence="2" type="ORF">GCM10009767_08010</name>
</gene>
<dbReference type="EMBL" id="BAAAOA010000010">
    <property type="protein sequence ID" value="GAA1751415.1"/>
    <property type="molecule type" value="Genomic_DNA"/>
</dbReference>
<evidence type="ECO:0000313" key="3">
    <source>
        <dbReference type="Proteomes" id="UP001501204"/>
    </source>
</evidence>
<feature type="compositionally biased region" description="Basic and acidic residues" evidence="1">
    <location>
        <begin position="1"/>
        <end position="30"/>
    </location>
</feature>
<evidence type="ECO:0000313" key="2">
    <source>
        <dbReference type="EMBL" id="GAA1751415.1"/>
    </source>
</evidence>
<keyword evidence="3" id="KW-1185">Reference proteome</keyword>
<evidence type="ECO:0000256" key="1">
    <source>
        <dbReference type="SAM" id="MobiDB-lite"/>
    </source>
</evidence>
<protein>
    <submittedName>
        <fullName evidence="2">Uncharacterized protein</fullName>
    </submittedName>
</protein>
<dbReference type="Proteomes" id="UP001501204">
    <property type="component" value="Unassembled WGS sequence"/>
</dbReference>